<dbReference type="RefSeq" id="XP_018269052.1">
    <property type="nucleotide sequence ID" value="XM_018417748.1"/>
</dbReference>
<feature type="compositionally biased region" description="Low complexity" evidence="1">
    <location>
        <begin position="484"/>
        <end position="499"/>
    </location>
</feature>
<gene>
    <name evidence="2" type="ORF">RHOBADRAFT_55248</name>
</gene>
<protein>
    <submittedName>
        <fullName evidence="2">Uncharacterized protein</fullName>
    </submittedName>
</protein>
<dbReference type="Proteomes" id="UP000053890">
    <property type="component" value="Unassembled WGS sequence"/>
</dbReference>
<evidence type="ECO:0000313" key="2">
    <source>
        <dbReference type="EMBL" id="KPV73003.1"/>
    </source>
</evidence>
<keyword evidence="3" id="KW-1185">Reference proteome</keyword>
<feature type="region of interest" description="Disordered" evidence="1">
    <location>
        <begin position="680"/>
        <end position="699"/>
    </location>
</feature>
<evidence type="ECO:0000256" key="1">
    <source>
        <dbReference type="SAM" id="MobiDB-lite"/>
    </source>
</evidence>
<dbReference type="OrthoDB" id="2535883at2759"/>
<organism evidence="2 3">
    <name type="scientific">Rhodotorula graminis (strain WP1)</name>
    <dbReference type="NCBI Taxonomy" id="578459"/>
    <lineage>
        <taxon>Eukaryota</taxon>
        <taxon>Fungi</taxon>
        <taxon>Dikarya</taxon>
        <taxon>Basidiomycota</taxon>
        <taxon>Pucciniomycotina</taxon>
        <taxon>Microbotryomycetes</taxon>
        <taxon>Sporidiobolales</taxon>
        <taxon>Sporidiobolaceae</taxon>
        <taxon>Rhodotorula</taxon>
    </lineage>
</organism>
<dbReference type="EMBL" id="KQ474084">
    <property type="protein sequence ID" value="KPV73003.1"/>
    <property type="molecule type" value="Genomic_DNA"/>
</dbReference>
<dbReference type="PANTHER" id="PTHR13132">
    <property type="entry name" value="ALPHA- 1,6 -FUCOSYLTRANSFERASE"/>
    <property type="match status" value="1"/>
</dbReference>
<dbReference type="PROSITE" id="PS51257">
    <property type="entry name" value="PROKAR_LIPOPROTEIN"/>
    <property type="match status" value="1"/>
</dbReference>
<dbReference type="GO" id="GO:0046921">
    <property type="term" value="F:alpha-(1-&gt;6)-fucosyltransferase activity"/>
    <property type="evidence" value="ECO:0007669"/>
    <property type="project" value="TreeGrafter"/>
</dbReference>
<name>A0A0P9EMJ7_RHOGW</name>
<feature type="region of interest" description="Disordered" evidence="1">
    <location>
        <begin position="1"/>
        <end position="25"/>
    </location>
</feature>
<feature type="region of interest" description="Disordered" evidence="1">
    <location>
        <begin position="91"/>
        <end position="127"/>
    </location>
</feature>
<sequence>MRPPAPTNPAQVPLLGAASSCATPPTHSHPSLLANCFTRRTRSLVQLAIAATLVTASVAFLRHAAPTPSSSSLSLPSLPPHLASVLRLSAPVDRPPAPTRLAVKPDRPVATADDDHPGEPDLDAFSSDHGDGLLTDLTTVLKPLARTKAVSYGEPWVYARDPHQLPACERILLFQFMPWWGFASEYILYARAAAAADKLGYTFLEDDRNWNYGRLRNYFRPRKLSCVPPRDWTDQRLAVPFSLASARERPPRLVYSRLHLSNLDDWTRDVYLSAPGVQAALRALQQRDDAHRRDADRWILEEGATLPQPLEAVFDDQSAAVRRMWKLNAEVDAQVKLVRRRSGLARPRWVTGEEDAPEGGEGTTSRRGPVIALHVRLGDKASEYEHDSQDMGISNSFGNLTVYVEAAHDAFRRLLPSRYPSLTPLTRPRFSPYARPSLLLITAEPDIPSRLRASTPLSRPFLVVQTPEPDVRVPSATGDGDGTQARLAKQAGAAAGAQGDKPKAYGGGSGGARKAQKGRKGAAAAAVAVGKDGKERVRRAAGGASEGEEDEVVEATPDLSTGYTQAAFNALPILERVVHTQAFVRDLTVLAREADAAVVSGASNVGRLAMLIAGKDAVVGPRDSHGDGLGGRIRSVDAHCYPTAYTTAVYEPVADVEDLDNAAFVPKEQFEAEQAALAAKAQRVDKGRKGRKGRPTRDE</sequence>
<feature type="region of interest" description="Disordered" evidence="1">
    <location>
        <begin position="468"/>
        <end position="528"/>
    </location>
</feature>
<dbReference type="GeneID" id="28978196"/>
<feature type="region of interest" description="Disordered" evidence="1">
    <location>
        <begin position="534"/>
        <end position="553"/>
    </location>
</feature>
<feature type="compositionally biased region" description="Basic residues" evidence="1">
    <location>
        <begin position="688"/>
        <end position="699"/>
    </location>
</feature>
<accession>A0A0P9EMJ7</accession>
<dbReference type="GO" id="GO:0006487">
    <property type="term" value="P:protein N-linked glycosylation"/>
    <property type="evidence" value="ECO:0007669"/>
    <property type="project" value="TreeGrafter"/>
</dbReference>
<dbReference type="OMA" id="WGFASEY"/>
<dbReference type="PANTHER" id="PTHR13132:SF29">
    <property type="entry name" value="ALPHA-(1,6)-FUCOSYLTRANSFERASE"/>
    <property type="match status" value="1"/>
</dbReference>
<reference evidence="2 3" key="1">
    <citation type="journal article" date="2015" name="Front. Microbiol.">
        <title>Genome sequence of the plant growth promoting endophytic yeast Rhodotorula graminis WP1.</title>
        <authorList>
            <person name="Firrincieli A."/>
            <person name="Otillar R."/>
            <person name="Salamov A."/>
            <person name="Schmutz J."/>
            <person name="Khan Z."/>
            <person name="Redman R.S."/>
            <person name="Fleck N.D."/>
            <person name="Lindquist E."/>
            <person name="Grigoriev I.V."/>
            <person name="Doty S.L."/>
        </authorList>
    </citation>
    <scope>NUCLEOTIDE SEQUENCE [LARGE SCALE GENOMIC DNA]</scope>
    <source>
        <strain evidence="2 3">WP1</strain>
    </source>
</reference>
<evidence type="ECO:0000313" key="3">
    <source>
        <dbReference type="Proteomes" id="UP000053890"/>
    </source>
</evidence>
<dbReference type="AlphaFoldDB" id="A0A0P9EMJ7"/>
<feature type="compositionally biased region" description="Basic and acidic residues" evidence="1">
    <location>
        <begin position="103"/>
        <end position="119"/>
    </location>
</feature>
<proteinExistence type="predicted"/>